<accession>A5FDH8</accession>
<protein>
    <submittedName>
        <fullName evidence="2">YD repeat-containing protein</fullName>
    </submittedName>
</protein>
<proteinExistence type="predicted"/>
<dbReference type="EMBL" id="CP000685">
    <property type="protein sequence ID" value="ABQ06743.1"/>
    <property type="molecule type" value="Genomic_DNA"/>
</dbReference>
<gene>
    <name evidence="2" type="ordered locus">Fjoh_3729</name>
</gene>
<dbReference type="STRING" id="376686.Fjoh_3729"/>
<dbReference type="NCBIfam" id="TIGR03696">
    <property type="entry name" value="Rhs_assc_core"/>
    <property type="match status" value="1"/>
</dbReference>
<reference evidence="2 3" key="1">
    <citation type="journal article" date="2009" name="Appl. Environ. Microbiol.">
        <title>Novel features of the polysaccharide-digesting gliding bacterium Flavobacterium johnsoniae as revealed by genome sequence analysis.</title>
        <authorList>
            <person name="McBride M.J."/>
            <person name="Xie G."/>
            <person name="Martens E.C."/>
            <person name="Lapidus A."/>
            <person name="Henrissat B."/>
            <person name="Rhodes R.G."/>
            <person name="Goltsman E."/>
            <person name="Wang W."/>
            <person name="Xu J."/>
            <person name="Hunnicutt D.W."/>
            <person name="Staroscik A.M."/>
            <person name="Hoover T.R."/>
            <person name="Cheng Y.Q."/>
            <person name="Stein J.L."/>
        </authorList>
    </citation>
    <scope>NUCLEOTIDE SEQUENCE [LARGE SCALE GENOMIC DNA]</scope>
    <source>
        <strain evidence="3">ATCC 17061 / DSM 2064 / JCM 8514 / BCRC 14874 / CCUG 350202 / NBRC 14942 / NCIMB 11054 / UW101</strain>
    </source>
</reference>
<dbReference type="Gene3D" id="2.180.10.10">
    <property type="entry name" value="RHS repeat-associated core"/>
    <property type="match status" value="1"/>
</dbReference>
<name>A5FDH8_FLAJ1</name>
<dbReference type="Proteomes" id="UP000006694">
    <property type="component" value="Chromosome"/>
</dbReference>
<dbReference type="HOGENOM" id="CLU_239610_0_0_10"/>
<dbReference type="GeneID" id="31768027"/>
<sequence length="1753" mass="195141">MKKRIFILLFQITAFFSYSQDTIIKSVKSNLKIQAVVDPGGGDPTGYPWFRDADGDGYGNPDVSVIKNTKPSGYVSNKTDLDDGNKYITNIPPHTVYQDKDGDGFGNSSVISYASTSRPGYVDQDGDCNDNDASINPNNVWYRDADGDGYGWSSSSMKSCLQPSGYVKNASDYDDSTGNITNIAPQYFFRDADLDGYGNPSNYVYYSSMPNGYVANNLDCDDFEYWINPNTTWYLDADRDGYGDSRQVIVQCTQPAGYIRTAGDYDDSNRNITNIPPQIFYYDADKDGFGNPSISGYFSVHPNDWSFNNLDCNDNDPSINPLNVWYYDGDGDGFGWNALKIQSCTPVAGYVRNNSDYDDTNAEVTDRAPQYYYQDKDRDGYGDPYASVYRSYAPSNWVSNGNDCNDNDASINPKTRWYLDQDGDGYGELYTGGVLSCLQPAGYVNNVLDYDDSTVNITNIAPQYFYQDADGDGYGNKNKSVYYSVPPAGYVANSADYSDTDIYITNIAPHTVYKDGDGDGFGYALNMSAASVSRPGYVDNNTDCNDNDASINPNTIWYLDDDLDGLGDPANFVQQCGIPNGNYVLNNLDNCPLITGTYSDCSAVTTPSTDQNYIITKTYKQPLTAIVDFPAADQAQSSITYFDGLGRPIQQISNKQSSSGSDIITHIDYDDIGRQIQEYLPYKSQGTTMAYEESAKDNTITFYSNDAYENTTNPFSQKMLESSPLNRVLKQAAPGASWAMDSGHEIKLRYDTNTDGEVKLYKANTSWNADSGLYEISFQDSGSYVKNELYKNITYDENTGSSPVESSGSTVEFKNKEGQVVLKRTYNNGEKHDTHYVYDIYGNLTYVIPPKADGVINTDILNDLCYQYKYDYRNRLVEKKLPGKQWEFIVYDKLDKPVATGPAFSPFKDDSSIGWMITKYDAFGRPVYTGWSNQTCNSAARKAFQDTKNNETVSFETKEASGSVDDIQVYYSNAIEPKNIKLLTVNYYDNYAYPNAPAVPSAIEGDPVLSNVKGLATGNWTRTLTTASNKDGEISTTLYDLKARPVRTYMQNHLGGYTQTDVKLDFTGKTLYSISKHKRTSGAAELTVKEEFAYSPQDRLLTHTHQINGGAVELLASNTYDDLGQLISKKTGNSTGNPLQKVDYKYNIRGWLTAINQTGNLQADLGLTDLFAFKINYDKPSSSDITSLYNGNISETAWRTSSDFSLRSYRYEYDKLNRLTSAVYAKPEDAIPVSGAYNESLMYDKNGNIKFLERFGGSDAPSITFKIDDLTYSYRNENSNQLMKVTENPAGNDNQGFKDNNKTGDDFDYDDNGNMILDKNKNITLITYNHLNLPKKITFGTGNSIEYIYNAAGQKLGKIINEGSLAVKTDYLGGYQYKDNVLEFFPTAEGYVKNTNGALSYVFQYKDHLGNIRLSYTKNAQNGLEIIDETHYYPFGLKHEGYVALQESNNKYKYNGKELQDELGLNFYDYGARNYDPAIGRWMNIDPLAEQSRRFSPYAYALNNPVFFIDPDGMKAQAGQHGSYYDWDEGGYRTADGKETTFESALASHANDDDSGISPFSTGDLFALASSHGVTDKMKAGQAFERATLDYLNLPSNEKKFGSSDRKIKTEGQYSNVIPDAVSDISVFSLFGEAINKDSHFHEVKAVTGWLNLESGSSPYQMLGLIDASANSTEGGVHGRSIVTLYTTSNTLISPALIKYANDKNVTLKWSVAYMNNGLLYFTPPTTLSYSAQRATVKFPIGLPQLQGVEIKF</sequence>
<dbReference type="PANTHER" id="PTHR32305:SF15">
    <property type="entry name" value="PROTEIN RHSA-RELATED"/>
    <property type="match status" value="1"/>
</dbReference>
<dbReference type="RefSeq" id="WP_012025710.1">
    <property type="nucleotide sequence ID" value="NC_009441.1"/>
</dbReference>
<dbReference type="PANTHER" id="PTHR32305">
    <property type="match status" value="1"/>
</dbReference>
<dbReference type="Pfam" id="PF20041">
    <property type="entry name" value="DUF6443"/>
    <property type="match status" value="1"/>
</dbReference>
<dbReference type="KEGG" id="fjo:Fjoh_3729"/>
<evidence type="ECO:0000313" key="3">
    <source>
        <dbReference type="Proteomes" id="UP000006694"/>
    </source>
</evidence>
<dbReference type="InterPro" id="IPR022385">
    <property type="entry name" value="Rhs_assc_core"/>
</dbReference>
<dbReference type="eggNOG" id="COG3209">
    <property type="taxonomic scope" value="Bacteria"/>
</dbReference>
<keyword evidence="3" id="KW-1185">Reference proteome</keyword>
<evidence type="ECO:0000313" key="2">
    <source>
        <dbReference type="EMBL" id="ABQ06743.1"/>
    </source>
</evidence>
<organism evidence="2 3">
    <name type="scientific">Flavobacterium johnsoniae (strain ATCC 17061 / DSM 2064 / JCM 8514 / BCRC 14874 / CCUG 350202 / NBRC 14942 / NCIMB 11054 / UW101)</name>
    <name type="common">Cytophaga johnsonae</name>
    <dbReference type="NCBI Taxonomy" id="376686"/>
    <lineage>
        <taxon>Bacteria</taxon>
        <taxon>Pseudomonadati</taxon>
        <taxon>Bacteroidota</taxon>
        <taxon>Flavobacteriia</taxon>
        <taxon>Flavobacteriales</taxon>
        <taxon>Flavobacteriaceae</taxon>
        <taxon>Flavobacterium</taxon>
    </lineage>
</organism>
<feature type="domain" description="DUF6443" evidence="1">
    <location>
        <begin position="616"/>
        <end position="751"/>
    </location>
</feature>
<dbReference type="InterPro" id="IPR050708">
    <property type="entry name" value="T6SS_VgrG/RHS"/>
</dbReference>
<evidence type="ECO:0000259" key="1">
    <source>
        <dbReference type="Pfam" id="PF20041"/>
    </source>
</evidence>
<dbReference type="InterPro" id="IPR045619">
    <property type="entry name" value="DUF6443"/>
</dbReference>